<proteinExistence type="inferred from homology"/>
<comment type="subcellular location">
    <subcellularLocation>
        <location evidence="5">Cell membrane</location>
        <topology evidence="5">Lipid-anchor</topology>
    </subcellularLocation>
</comment>
<keyword evidence="5" id="KW-0472">Membrane</keyword>
<comment type="similarity">
    <text evidence="1 5">Belongs to the bacterial solute-binding protein 1 family.</text>
</comment>
<keyword evidence="7" id="KW-1185">Reference proteome</keyword>
<dbReference type="PANTHER" id="PTHR30061">
    <property type="entry name" value="MALTOSE-BINDING PERIPLASMIC PROTEIN"/>
    <property type="match status" value="1"/>
</dbReference>
<dbReference type="GO" id="GO:1901982">
    <property type="term" value="F:maltose binding"/>
    <property type="evidence" value="ECO:0007669"/>
    <property type="project" value="TreeGrafter"/>
</dbReference>
<dbReference type="EMBL" id="CP130319">
    <property type="protein sequence ID" value="WNR43579.1"/>
    <property type="molecule type" value="Genomic_DNA"/>
</dbReference>
<keyword evidence="3 5" id="KW-0762">Sugar transport</keyword>
<dbReference type="RefSeq" id="WP_314798041.1">
    <property type="nucleotide sequence ID" value="NZ_CP130319.1"/>
</dbReference>
<dbReference type="PANTHER" id="PTHR30061:SF50">
    <property type="entry name" value="MALTOSE_MALTODEXTRIN-BINDING PERIPLASMIC PROTEIN"/>
    <property type="match status" value="1"/>
</dbReference>
<organism evidence="6 7">
    <name type="scientific">Paenibacillus roseopurpureus</name>
    <dbReference type="NCBI Taxonomy" id="2918901"/>
    <lineage>
        <taxon>Bacteria</taxon>
        <taxon>Bacillati</taxon>
        <taxon>Bacillota</taxon>
        <taxon>Bacilli</taxon>
        <taxon>Bacillales</taxon>
        <taxon>Paenibacillaceae</taxon>
        <taxon>Paenibacillus</taxon>
    </lineage>
</organism>
<dbReference type="GO" id="GO:0015144">
    <property type="term" value="F:carbohydrate transmembrane transporter activity"/>
    <property type="evidence" value="ECO:0007669"/>
    <property type="project" value="InterPro"/>
</dbReference>
<dbReference type="CDD" id="cd13586">
    <property type="entry name" value="PBP2_Maltose_binding_like"/>
    <property type="match status" value="1"/>
</dbReference>
<keyword evidence="2 5" id="KW-0813">Transport</keyword>
<reference evidence="6" key="1">
    <citation type="submission" date="2022-02" db="EMBL/GenBank/DDBJ databases">
        <title>Paenibacillus sp. MBLB1832 Whole Genome Shotgun Sequencing.</title>
        <authorList>
            <person name="Hwang C.Y."/>
            <person name="Cho E.-S."/>
            <person name="Seo M.-J."/>
        </authorList>
    </citation>
    <scope>NUCLEOTIDE SEQUENCE</scope>
    <source>
        <strain evidence="6">MBLB1832</strain>
    </source>
</reference>
<dbReference type="Proteomes" id="UP001304650">
    <property type="component" value="Chromosome"/>
</dbReference>
<dbReference type="InterPro" id="IPR006060">
    <property type="entry name" value="Maltose/Cyclodextrin-bd"/>
</dbReference>
<dbReference type="GO" id="GO:0015768">
    <property type="term" value="P:maltose transport"/>
    <property type="evidence" value="ECO:0007669"/>
    <property type="project" value="TreeGrafter"/>
</dbReference>
<keyword evidence="5" id="KW-1003">Cell membrane</keyword>
<dbReference type="Gene3D" id="3.40.190.10">
    <property type="entry name" value="Periplasmic binding protein-like II"/>
    <property type="match status" value="2"/>
</dbReference>
<name>A0AA96RJT2_9BACL</name>
<keyword evidence="5" id="KW-0449">Lipoprotein</keyword>
<gene>
    <name evidence="6" type="ORF">MJB10_21115</name>
</gene>
<feature type="chain" id="PRO_5041517456" description="Maltodextrin-binding protein" evidence="5">
    <location>
        <begin position="21"/>
        <end position="439"/>
    </location>
</feature>
<keyword evidence="4 5" id="KW-0732">Signal</keyword>
<evidence type="ECO:0000313" key="7">
    <source>
        <dbReference type="Proteomes" id="UP001304650"/>
    </source>
</evidence>
<dbReference type="PRINTS" id="PR00181">
    <property type="entry name" value="MALTOSEBP"/>
</dbReference>
<dbReference type="KEGG" id="proo:MJB10_21115"/>
<evidence type="ECO:0000256" key="2">
    <source>
        <dbReference type="ARBA" id="ARBA00022448"/>
    </source>
</evidence>
<dbReference type="InterPro" id="IPR006059">
    <property type="entry name" value="SBP"/>
</dbReference>
<dbReference type="GO" id="GO:0055052">
    <property type="term" value="C:ATP-binding cassette (ABC) transporter complex, substrate-binding subunit-containing"/>
    <property type="evidence" value="ECO:0007669"/>
    <property type="project" value="TreeGrafter"/>
</dbReference>
<dbReference type="SUPFAM" id="SSF53850">
    <property type="entry name" value="Periplasmic binding protein-like II"/>
    <property type="match status" value="1"/>
</dbReference>
<dbReference type="AlphaFoldDB" id="A0AA96RJT2"/>
<evidence type="ECO:0000256" key="5">
    <source>
        <dbReference type="RuleBase" id="RU365005"/>
    </source>
</evidence>
<accession>A0AA96RJT2</accession>
<evidence type="ECO:0000256" key="4">
    <source>
        <dbReference type="ARBA" id="ARBA00022729"/>
    </source>
</evidence>
<protein>
    <recommendedName>
        <fullName evidence="5">Maltodextrin-binding protein</fullName>
    </recommendedName>
</protein>
<feature type="signal peptide" evidence="5">
    <location>
        <begin position="1"/>
        <end position="20"/>
    </location>
</feature>
<sequence>MKKSLSMLAAVSAVALTVTACSSTPEETAKPSAAAATEAPKATAAATAAATTDTDMGLKPEAGAKLVVWDAPDQKAFIESMAKQFEAKYKVPVKFEEVNPPDQPAKLTADGPAGVAADVTVIPHDNLGKMVSANLYLPNDVFADQTKKENAEAAVQGATFNNTLFGYPKSVETYALIYNKDLVKTAPKSFDDVVAFAKTYNDPGKNKFAFMFDIGNFYFDYAFLAGPGGYVFGKNGTDKTDIGLNNDGAVAGAKFFASLKKDVLPVKSGDVTYDIKKGLFTSGKLAMDLNGPWTILDYKNAKINIGVAPIPTINGKPAVSFAGIKILGVNAYTKYPNAAKLFAHFATSQAAQLENFKISGQLPSNKAAAEDATVKNDELATGFLQQLKTSQAMPSIPEMGNIWTPMGAALGDIWNDGKDPKATLDNAVKQIKDTNAATK</sequence>
<evidence type="ECO:0000256" key="1">
    <source>
        <dbReference type="ARBA" id="ARBA00008520"/>
    </source>
</evidence>
<dbReference type="Pfam" id="PF13416">
    <property type="entry name" value="SBP_bac_8"/>
    <property type="match status" value="1"/>
</dbReference>
<dbReference type="GO" id="GO:0042956">
    <property type="term" value="P:maltodextrin transmembrane transport"/>
    <property type="evidence" value="ECO:0007669"/>
    <property type="project" value="TreeGrafter"/>
</dbReference>
<evidence type="ECO:0000256" key="3">
    <source>
        <dbReference type="ARBA" id="ARBA00022597"/>
    </source>
</evidence>
<dbReference type="PROSITE" id="PS51257">
    <property type="entry name" value="PROKAR_LIPOPROTEIN"/>
    <property type="match status" value="1"/>
</dbReference>
<evidence type="ECO:0000313" key="6">
    <source>
        <dbReference type="EMBL" id="WNR43579.1"/>
    </source>
</evidence>